<evidence type="ECO:0000256" key="6">
    <source>
        <dbReference type="ARBA" id="ARBA00023136"/>
    </source>
</evidence>
<feature type="transmembrane region" description="Helical" evidence="9">
    <location>
        <begin position="52"/>
        <end position="73"/>
    </location>
</feature>
<dbReference type="InterPro" id="IPR029020">
    <property type="entry name" value="Ammonium/urea_transptr"/>
</dbReference>
<organism evidence="10">
    <name type="scientific">Apis mellifera</name>
    <name type="common">Honeybee</name>
    <dbReference type="NCBI Taxonomy" id="7460"/>
    <lineage>
        <taxon>Eukaryota</taxon>
        <taxon>Metazoa</taxon>
        <taxon>Ecdysozoa</taxon>
        <taxon>Arthropoda</taxon>
        <taxon>Hexapoda</taxon>
        <taxon>Insecta</taxon>
        <taxon>Pterygota</taxon>
        <taxon>Neoptera</taxon>
        <taxon>Endopterygota</taxon>
        <taxon>Hymenoptera</taxon>
        <taxon>Apocrita</taxon>
        <taxon>Aculeata</taxon>
        <taxon>Apoidea</taxon>
        <taxon>Anthophila</taxon>
        <taxon>Apidae</taxon>
        <taxon>Apis</taxon>
    </lineage>
</organism>
<keyword evidence="3" id="KW-1003">Cell membrane</keyword>
<feature type="transmembrane region" description="Helical" evidence="9">
    <location>
        <begin position="259"/>
        <end position="278"/>
    </location>
</feature>
<dbReference type="OrthoDB" id="426293at2759"/>
<sequence length="407" mass="44780">MTVNEQLKESPRHDYSWPVFIGNFSILQEYLSEKESYLWSVVRLFDFLLRGFGQVVFSNNPISGLLIIISLGATSPGTLLFAAITGFLGLLLSMLLRDPQEHIANGLTVFNPLLVGAVSYALIPKVYGPFDSLSILLILLGTIFSVYMTRSMRDNKIPAMAWPFNLAEFALLLVLYAKHNGLDTAEKLQLMRMDNATSDATTSNVSFIGENATGVHIDWGMIFHGVIVSASQVVAVENAITGCVVYLAILLFSPKAASFAFLGAFMGSLTALIFGASIDEIYSGFWGFNTLLTGISLGGFFYTFNGQMVAATIVAIVYTMIVQYSILFLFKNLKLPILSLPFILVTSLFLKLRNNSGNKTSSQSPSVPSSQKQSQDYLANQFHLIPQVDDPENDNYKDKKNMSTLDV</sequence>
<dbReference type="Pfam" id="PF03253">
    <property type="entry name" value="UT"/>
    <property type="match status" value="1"/>
</dbReference>
<dbReference type="Gene3D" id="1.10.3430.10">
    <property type="entry name" value="Ammonium transporter AmtB like domains"/>
    <property type="match status" value="1"/>
</dbReference>
<dbReference type="KEGG" id="ame:100576458"/>
<dbReference type="PANTHER" id="PTHR10464:SF4">
    <property type="entry name" value="UREA TRANSPORTER"/>
    <property type="match status" value="1"/>
</dbReference>
<comment type="similarity">
    <text evidence="2">Belongs to the urea transporter family.</text>
</comment>
<comment type="subcellular location">
    <subcellularLocation>
        <location evidence="1">Cell membrane</location>
        <topology evidence="1">Multi-pass membrane protein</topology>
    </subcellularLocation>
</comment>
<reference evidence="10" key="1">
    <citation type="submission" date="2021-01" db="UniProtKB">
        <authorList>
            <consortium name="EnsemblMetazoa"/>
        </authorList>
    </citation>
    <scope>IDENTIFICATION</scope>
    <source>
        <strain evidence="10">DH4</strain>
    </source>
</reference>
<dbReference type="RefSeq" id="XP_006558393.2">
    <property type="nucleotide sequence ID" value="XM_006558330.3"/>
</dbReference>
<feature type="transmembrane region" description="Helical" evidence="9">
    <location>
        <begin position="103"/>
        <end position="123"/>
    </location>
</feature>
<dbReference type="InterPro" id="IPR004937">
    <property type="entry name" value="Urea_transporter"/>
</dbReference>
<evidence type="ECO:0000256" key="4">
    <source>
        <dbReference type="ARBA" id="ARBA00022692"/>
    </source>
</evidence>
<dbReference type="GO" id="GO:0005886">
    <property type="term" value="C:plasma membrane"/>
    <property type="evidence" value="ECO:0007669"/>
    <property type="project" value="UniProtKB-SubCell"/>
</dbReference>
<dbReference type="GeneID" id="100576458"/>
<dbReference type="GO" id="GO:0015204">
    <property type="term" value="F:urea transmembrane transporter activity"/>
    <property type="evidence" value="ECO:0007669"/>
    <property type="project" value="InterPro"/>
</dbReference>
<keyword evidence="11" id="KW-1185">Reference proteome</keyword>
<evidence type="ECO:0000256" key="9">
    <source>
        <dbReference type="SAM" id="Phobius"/>
    </source>
</evidence>
<proteinExistence type="inferred from homology"/>
<feature type="transmembrane region" description="Helical" evidence="9">
    <location>
        <begin position="222"/>
        <end position="252"/>
    </location>
</feature>
<name>A0A7M7GKI2_APIME</name>
<evidence type="ECO:0000256" key="7">
    <source>
        <dbReference type="ARBA" id="ARBA00033993"/>
    </source>
</evidence>
<evidence type="ECO:0000256" key="3">
    <source>
        <dbReference type="ARBA" id="ARBA00022475"/>
    </source>
</evidence>
<comment type="catalytic activity">
    <reaction evidence="7">
        <text>urea(in) = urea(out)</text>
        <dbReference type="Rhea" id="RHEA:32799"/>
        <dbReference type="ChEBI" id="CHEBI:16199"/>
    </reaction>
</comment>
<protein>
    <submittedName>
        <fullName evidence="12">Urea transporter 2</fullName>
    </submittedName>
</protein>
<accession>A0A7M7GKI2</accession>
<evidence type="ECO:0000313" key="12">
    <source>
        <dbReference type="RefSeq" id="XP_006558393.2"/>
    </source>
</evidence>
<evidence type="ECO:0000256" key="8">
    <source>
        <dbReference type="SAM" id="MobiDB-lite"/>
    </source>
</evidence>
<dbReference type="PANTHER" id="PTHR10464">
    <property type="entry name" value="UREA TRANSPORTER"/>
    <property type="match status" value="1"/>
</dbReference>
<feature type="transmembrane region" description="Helical" evidence="9">
    <location>
        <begin position="284"/>
        <end position="302"/>
    </location>
</feature>
<dbReference type="Proteomes" id="UP000005203">
    <property type="component" value="Linkage group LG12"/>
</dbReference>
<reference evidence="12" key="2">
    <citation type="submission" date="2025-04" db="UniProtKB">
        <authorList>
            <consortium name="RefSeq"/>
        </authorList>
    </citation>
    <scope>IDENTIFICATION</scope>
    <source>
        <strain evidence="12">DH4</strain>
        <tissue evidence="12">Whole body</tissue>
    </source>
</reference>
<evidence type="ECO:0000313" key="10">
    <source>
        <dbReference type="EnsemblMetazoa" id="XP_006558393"/>
    </source>
</evidence>
<gene>
    <name evidence="12" type="primary">LOC100576458</name>
</gene>
<accession>A0A8B6YUW5</accession>
<keyword evidence="6 9" id="KW-0472">Membrane</keyword>
<feature type="transmembrane region" description="Helical" evidence="9">
    <location>
        <begin position="79"/>
        <end position="96"/>
    </location>
</feature>
<feature type="region of interest" description="Disordered" evidence="8">
    <location>
        <begin position="386"/>
        <end position="407"/>
    </location>
</feature>
<evidence type="ECO:0000256" key="1">
    <source>
        <dbReference type="ARBA" id="ARBA00004651"/>
    </source>
</evidence>
<dbReference type="AlphaFoldDB" id="A0A7M7GKI2"/>
<keyword evidence="4 9" id="KW-0812">Transmembrane</keyword>
<feature type="transmembrane region" description="Helical" evidence="9">
    <location>
        <begin position="129"/>
        <end position="147"/>
    </location>
</feature>
<evidence type="ECO:0000313" key="11">
    <source>
        <dbReference type="Proteomes" id="UP000005203"/>
    </source>
</evidence>
<keyword evidence="5 9" id="KW-1133">Transmembrane helix</keyword>
<feature type="transmembrane region" description="Helical" evidence="9">
    <location>
        <begin position="309"/>
        <end position="329"/>
    </location>
</feature>
<evidence type="ECO:0000256" key="5">
    <source>
        <dbReference type="ARBA" id="ARBA00022989"/>
    </source>
</evidence>
<evidence type="ECO:0000256" key="2">
    <source>
        <dbReference type="ARBA" id="ARBA00005914"/>
    </source>
</evidence>
<dbReference type="EnsemblMetazoa" id="XM_006558330">
    <property type="protein sequence ID" value="XP_006558393"/>
    <property type="gene ID" value="LOC100576458"/>
</dbReference>